<name>A0A9W3K602_BURCE</name>
<evidence type="ECO:0000313" key="2">
    <source>
        <dbReference type="Proteomes" id="UP000032866"/>
    </source>
</evidence>
<evidence type="ECO:0000313" key="1">
    <source>
        <dbReference type="EMBL" id="AFQ50825.1"/>
    </source>
</evidence>
<accession>A0A9W3K602</accession>
<protein>
    <submittedName>
        <fullName evidence="1">Uncharacterized protein</fullName>
    </submittedName>
</protein>
<reference evidence="1 2" key="1">
    <citation type="journal article" date="2012" name="J. Bacteriol.">
        <title>Complete Genome Sequence of Burkholderia sp. Strain GG4, a Betaproteobacterium That Reduces 3-Oxo-N-Acylhomoserine Lactones and Produces Different N-Acylhomoserine Lactones.</title>
        <authorList>
            <person name="Hong K.W."/>
            <person name="Koh C.L."/>
            <person name="Sam C.K."/>
            <person name="Yin W.F."/>
            <person name="Chan K.G."/>
        </authorList>
    </citation>
    <scope>NUCLEOTIDE SEQUENCE [LARGE SCALE GENOMIC DNA]</scope>
    <source>
        <strain evidence="1 2">GG4</strain>
    </source>
</reference>
<sequence>MRHQDTALGYGDIGRMQLQKLQAGLQNSIDDSGWPGAANAMRYGCRYASW</sequence>
<dbReference type="KEGG" id="bct:GEM_4435"/>
<dbReference type="EMBL" id="CP003775">
    <property type="protein sequence ID" value="AFQ50825.1"/>
    <property type="molecule type" value="Genomic_DNA"/>
</dbReference>
<gene>
    <name evidence="1" type="ORF">GEM_4435</name>
</gene>
<dbReference type="AlphaFoldDB" id="A0A9W3K602"/>
<organism evidence="1 2">
    <name type="scientific">Burkholderia cepacia GG4</name>
    <dbReference type="NCBI Taxonomy" id="1009846"/>
    <lineage>
        <taxon>Bacteria</taxon>
        <taxon>Pseudomonadati</taxon>
        <taxon>Pseudomonadota</taxon>
        <taxon>Betaproteobacteria</taxon>
        <taxon>Burkholderiales</taxon>
        <taxon>Burkholderiaceae</taxon>
        <taxon>Burkholderia</taxon>
        <taxon>Burkholderia cepacia complex</taxon>
    </lineage>
</organism>
<dbReference type="Proteomes" id="UP000032866">
    <property type="component" value="Chromosome 2"/>
</dbReference>
<proteinExistence type="predicted"/>